<dbReference type="AlphaFoldDB" id="A0A1S7LP07"/>
<evidence type="ECO:0000256" key="9">
    <source>
        <dbReference type="ARBA" id="ARBA00023136"/>
    </source>
</evidence>
<feature type="topological domain" description="Cytoplasmic" evidence="10">
    <location>
        <begin position="1"/>
        <end position="3"/>
    </location>
</feature>
<accession>A0A1S7LP07</accession>
<keyword evidence="10" id="KW-1003">Cell membrane</keyword>
<evidence type="ECO:0000256" key="8">
    <source>
        <dbReference type="ARBA" id="ARBA00023004"/>
    </source>
</evidence>
<dbReference type="InterPro" id="IPR012340">
    <property type="entry name" value="NA-bd_OB-fold"/>
</dbReference>
<protein>
    <recommendedName>
        <fullName evidence="10">Cytochrome c-type biogenesis protein CcmE</fullName>
    </recommendedName>
    <alternativeName>
        <fullName evidence="10">Cytochrome c maturation protein E</fullName>
    </alternativeName>
    <alternativeName>
        <fullName evidence="10">Heme chaperone CcmE</fullName>
    </alternativeName>
</protein>
<keyword evidence="9 10" id="KW-0472">Membrane</keyword>
<dbReference type="PANTHER" id="PTHR34128">
    <property type="entry name" value="CYTOCHROME C-TYPE BIOGENESIS PROTEIN CCME HOMOLOG, MITOCHONDRIAL"/>
    <property type="match status" value="1"/>
</dbReference>
<evidence type="ECO:0000256" key="4">
    <source>
        <dbReference type="ARBA" id="ARBA00022723"/>
    </source>
</evidence>
<dbReference type="SUPFAM" id="SSF82093">
    <property type="entry name" value="Heme chaperone CcmE"/>
    <property type="match status" value="1"/>
</dbReference>
<dbReference type="InterPro" id="IPR004329">
    <property type="entry name" value="CcmE"/>
</dbReference>
<comment type="subcellular location">
    <subcellularLocation>
        <location evidence="10">Cell membrane</location>
        <topology evidence="10">Single-pass type II membrane protein</topology>
    </subcellularLocation>
    <subcellularLocation>
        <location evidence="1">Membrane</location>
    </subcellularLocation>
</comment>
<dbReference type="GO" id="GO:0017004">
    <property type="term" value="P:cytochrome complex assembly"/>
    <property type="evidence" value="ECO:0007669"/>
    <property type="project" value="UniProtKB-KW"/>
</dbReference>
<dbReference type="InterPro" id="IPR036127">
    <property type="entry name" value="CcmE-like_sf"/>
</dbReference>
<keyword evidence="4 10" id="KW-0479">Metal-binding</keyword>
<dbReference type="GO" id="GO:0005886">
    <property type="term" value="C:plasma membrane"/>
    <property type="evidence" value="ECO:0007669"/>
    <property type="project" value="UniProtKB-SubCell"/>
</dbReference>
<evidence type="ECO:0000256" key="3">
    <source>
        <dbReference type="ARBA" id="ARBA00022692"/>
    </source>
</evidence>
<evidence type="ECO:0000256" key="7">
    <source>
        <dbReference type="ARBA" id="ARBA00022989"/>
    </source>
</evidence>
<evidence type="ECO:0000313" key="12">
    <source>
        <dbReference type="EMBL" id="CRH07884.1"/>
    </source>
</evidence>
<keyword evidence="8 10" id="KW-0408">Iron</keyword>
<keyword evidence="2 10" id="KW-0349">Heme</keyword>
<dbReference type="Pfam" id="PF03100">
    <property type="entry name" value="CcmE"/>
    <property type="match status" value="1"/>
</dbReference>
<evidence type="ECO:0000256" key="6">
    <source>
        <dbReference type="ARBA" id="ARBA00022968"/>
    </source>
</evidence>
<dbReference type="PANTHER" id="PTHR34128:SF2">
    <property type="entry name" value="CYTOCHROME C-TYPE BIOGENESIS PROTEIN CCME HOMOLOG, MITOCHONDRIAL"/>
    <property type="match status" value="1"/>
</dbReference>
<feature type="topological domain" description="Extracellular" evidence="10">
    <location>
        <begin position="21"/>
        <end position="141"/>
    </location>
</feature>
<dbReference type="GO" id="GO:0017003">
    <property type="term" value="P:protein-heme linkage"/>
    <property type="evidence" value="ECO:0007669"/>
    <property type="project" value="UniProtKB-UniRule"/>
</dbReference>
<keyword evidence="5 10" id="KW-0201">Cytochrome c-type biogenesis</keyword>
<feature type="binding site" description="axial binding residue" evidence="10 11">
    <location>
        <position position="119"/>
    </location>
    <ligand>
        <name>heme</name>
        <dbReference type="ChEBI" id="CHEBI:30413"/>
    </ligand>
    <ligandPart>
        <name>Fe</name>
        <dbReference type="ChEBI" id="CHEBI:18248"/>
    </ligandPart>
</feature>
<dbReference type="Gene3D" id="2.40.50.140">
    <property type="entry name" value="Nucleic acid-binding proteins"/>
    <property type="match status" value="1"/>
</dbReference>
<dbReference type="HAMAP" id="MF_01959">
    <property type="entry name" value="CcmE"/>
    <property type="match status" value="1"/>
</dbReference>
<reference evidence="12" key="1">
    <citation type="submission" date="2015-04" db="EMBL/GenBank/DDBJ databases">
        <authorList>
            <person name="Syromyatnikov M.Y."/>
            <person name="Popov V.N."/>
        </authorList>
    </citation>
    <scope>NUCLEOTIDE SEQUENCE</scope>
    <source>
        <strain evidence="12">MO-1</strain>
    </source>
</reference>
<keyword evidence="6 10" id="KW-0735">Signal-anchor</keyword>
<evidence type="ECO:0000256" key="1">
    <source>
        <dbReference type="ARBA" id="ARBA00004370"/>
    </source>
</evidence>
<name>A0A1S7LP07_MAGMO</name>
<dbReference type="EMBL" id="LO017727">
    <property type="protein sequence ID" value="CRH07884.1"/>
    <property type="molecule type" value="Genomic_DNA"/>
</dbReference>
<evidence type="ECO:0000256" key="10">
    <source>
        <dbReference type="HAMAP-Rule" id="MF_01959"/>
    </source>
</evidence>
<organism evidence="12">
    <name type="scientific">Magnetococcus massalia (strain MO-1)</name>
    <dbReference type="NCBI Taxonomy" id="451514"/>
    <lineage>
        <taxon>Bacteria</taxon>
        <taxon>Pseudomonadati</taxon>
        <taxon>Pseudomonadota</taxon>
        <taxon>Magnetococcia</taxon>
        <taxon>Magnetococcales</taxon>
        <taxon>Magnetococcaceae</taxon>
        <taxon>Magnetococcus</taxon>
    </lineage>
</organism>
<keyword evidence="3 10" id="KW-0812">Transmembrane</keyword>
<keyword evidence="7 10" id="KW-1133">Transmembrane helix</keyword>
<comment type="similarity">
    <text evidence="10">Belongs to the CcmE/CycJ family.</text>
</comment>
<comment type="function">
    <text evidence="10">Heme chaperone required for the biogenesis of c-type cytochromes. Transiently binds heme delivered by CcmC and transfers the heme to apo-cytochromes in a process facilitated by CcmF and CcmH.</text>
</comment>
<sequence>MLFATVILVGGALLALVFTSFTDSLVYFHTPTELQKADQLKGKKIRIGGMVQAGSLKRVEGTLQLDFLVTDGEHHIPVHYEGVTPDLFREGQGVVVEGEWQPGQTFQASTILAKHSEDYMPVEMSEEAIDKSRQNILKSLQ</sequence>
<dbReference type="GO" id="GO:0046872">
    <property type="term" value="F:metal ion binding"/>
    <property type="evidence" value="ECO:0007669"/>
    <property type="project" value="UniProtKB-KW"/>
</dbReference>
<feature type="binding site" description="covalent" evidence="10 11">
    <location>
        <position position="115"/>
    </location>
    <ligand>
        <name>heme</name>
        <dbReference type="ChEBI" id="CHEBI:30413"/>
    </ligand>
</feature>
<proteinExistence type="inferred from homology"/>
<evidence type="ECO:0000256" key="11">
    <source>
        <dbReference type="PIRSR" id="PIRSR604329-50"/>
    </source>
</evidence>
<gene>
    <name evidence="10 12" type="primary">ccmE</name>
    <name evidence="10" type="synonym">cycJ</name>
    <name evidence="12" type="ORF">MAGMO_3755</name>
</gene>
<evidence type="ECO:0000256" key="2">
    <source>
        <dbReference type="ARBA" id="ARBA00022617"/>
    </source>
</evidence>
<dbReference type="GO" id="GO:0020037">
    <property type="term" value="F:heme binding"/>
    <property type="evidence" value="ECO:0007669"/>
    <property type="project" value="InterPro"/>
</dbReference>
<dbReference type="NCBIfam" id="NF009727">
    <property type="entry name" value="PRK13254.1-1"/>
    <property type="match status" value="1"/>
</dbReference>
<evidence type="ECO:0000256" key="5">
    <source>
        <dbReference type="ARBA" id="ARBA00022748"/>
    </source>
</evidence>